<keyword evidence="11" id="KW-1185">Reference proteome</keyword>
<sequence>MTRKERADYYQKMVSGGETLESWSVSLGQINAEIGLGTITDAYSARKWLESSFLYVRLKQNPNYYKLEDGSNARDLDEMIEDICNKNVGLLEKEGLTTLNGSKYKCTEFGDAMSKYYLKFETMRTLLAVKEKARLSDIVGIIFQARKSQRKSLGSNADEVRHREKSLYREINRASGIKFPIKVDIALAAHKASLILQSELGGVEFPGETRFLKFKPQFSQDRITILQHVQRLIRCIVDCKLHQRDSVSVRNGLELARSLGGRAWDNSPLYLKQISGIGPVAVRKLVAAGVKNIEMLEATEPYRIEMIMSRNPPFGHEVLAAVKEFPKLRVSAAMVGKDVKNGGPVQARFRAVVGCDNDKAPVMFGRKFVYVIFLAETSDGELLDFRPGTLKYVEVNPSLDPSLFPAPTEANSPGSSETNLNRTQLLQRYGNNYSGFRTALEVYQEDEDEFRDDSIDDSDLAAAAGDLEFEHIDRYADKRTSETRKNTLANRKSKQRISLTGQSEIESDEDGGAPRRLGNGKWACNHRCKDKTKCKHMCCRDGLDKPAKQPRKKTESALNDKNVPSLTAKIASKSASRPGLAVAAGGVWKGDATHSTDIEIVDLANGIGRGNWGPLKSKEYWKLDILHSNTRKSAPVSSLSKRQSKFSYAVGGKPDLSFAGIGQTEASGEFNSEYEPVEGTRSVCPPERRETPPLSSSFGDSGLIGISTENPFLPTHDGAENTGTLLNSNGFGLEFYDIGEVMEASSPATISSADEELPGPPAKPVPTQTEGDFLFVTDSPVPDKIARKRKWDCSESSHDMGHDSLEYGEYGDNSLNDEENLPKRQHNAEHKPEQTSISITYPEKSPQPDGDLTRRKDQRPSTDPLGGIDPELLAFFGDCVEFIN</sequence>
<evidence type="ECO:0000256" key="4">
    <source>
        <dbReference type="ARBA" id="ARBA00023254"/>
    </source>
</evidence>
<protein>
    <recommendedName>
        <fullName evidence="6">DNA 3'-5' helicase</fullName>
        <ecNumber evidence="6">5.6.2.4</ecNumber>
    </recommendedName>
</protein>
<feature type="compositionally biased region" description="Basic and acidic residues" evidence="8">
    <location>
        <begin position="791"/>
        <end position="805"/>
    </location>
</feature>
<evidence type="ECO:0000256" key="5">
    <source>
        <dbReference type="ARBA" id="ARBA00034617"/>
    </source>
</evidence>
<dbReference type="GO" id="GO:0016787">
    <property type="term" value="F:hydrolase activity"/>
    <property type="evidence" value="ECO:0007669"/>
    <property type="project" value="UniProtKB-KW"/>
</dbReference>
<dbReference type="InterPro" id="IPR036388">
    <property type="entry name" value="WH-like_DNA-bd_sf"/>
</dbReference>
<dbReference type="SUPFAM" id="SSF158702">
    <property type="entry name" value="Sec63 N-terminal domain-like"/>
    <property type="match status" value="1"/>
</dbReference>
<dbReference type="EMBL" id="JAGHQM010000045">
    <property type="protein sequence ID" value="KAH0565973.1"/>
    <property type="molecule type" value="Genomic_DNA"/>
</dbReference>
<dbReference type="GO" id="GO:0051321">
    <property type="term" value="P:meiotic cell cycle"/>
    <property type="evidence" value="ECO:0007669"/>
    <property type="project" value="UniProtKB-KW"/>
</dbReference>
<evidence type="ECO:0000256" key="7">
    <source>
        <dbReference type="ARBA" id="ARBA00048988"/>
    </source>
</evidence>
<dbReference type="Pfam" id="PF23445">
    <property type="entry name" value="WHD_SNRNP200"/>
    <property type="match status" value="1"/>
</dbReference>
<comment type="catalytic activity">
    <reaction evidence="7">
        <text>ATP + H2O = ADP + phosphate + H(+)</text>
        <dbReference type="Rhea" id="RHEA:13065"/>
        <dbReference type="ChEBI" id="CHEBI:15377"/>
        <dbReference type="ChEBI" id="CHEBI:15378"/>
        <dbReference type="ChEBI" id="CHEBI:30616"/>
        <dbReference type="ChEBI" id="CHEBI:43474"/>
        <dbReference type="ChEBI" id="CHEBI:456216"/>
        <dbReference type="EC" id="5.6.2.4"/>
    </reaction>
</comment>
<keyword evidence="3" id="KW-0413">Isomerase</keyword>
<dbReference type="FunFam" id="1.10.3380.10:FF:000012">
    <property type="entry name" value="DEAD/DEAH box DNA helicase"/>
    <property type="match status" value="1"/>
</dbReference>
<evidence type="ECO:0000256" key="2">
    <source>
        <dbReference type="ARBA" id="ARBA00022806"/>
    </source>
</evidence>
<keyword evidence="4" id="KW-0469">Meiosis</keyword>
<dbReference type="InterPro" id="IPR004179">
    <property type="entry name" value="Sec63-dom"/>
</dbReference>
<feature type="region of interest" description="Disordered" evidence="8">
    <location>
        <begin position="746"/>
        <end position="768"/>
    </location>
</feature>
<dbReference type="Gene3D" id="1.10.3380.10">
    <property type="entry name" value="Sec63 N-terminal domain-like domain"/>
    <property type="match status" value="1"/>
</dbReference>
<evidence type="ECO:0000256" key="8">
    <source>
        <dbReference type="SAM" id="MobiDB-lite"/>
    </source>
</evidence>
<feature type="region of interest" description="Disordered" evidence="8">
    <location>
        <begin position="669"/>
        <end position="701"/>
    </location>
</feature>
<reference evidence="10" key="1">
    <citation type="submission" date="2021-03" db="EMBL/GenBank/DDBJ databases">
        <title>Comparative genomics and phylogenomic investigation of the class Geoglossomycetes provide insights into ecological specialization and systematics.</title>
        <authorList>
            <person name="Melie T."/>
            <person name="Pirro S."/>
            <person name="Miller A.N."/>
            <person name="Quandt A."/>
        </authorList>
    </citation>
    <scope>NUCLEOTIDE SEQUENCE</scope>
    <source>
        <strain evidence="10">CAQ_001_2017</strain>
    </source>
</reference>
<keyword evidence="2" id="KW-0547">Nucleotide-binding</keyword>
<feature type="compositionally biased region" description="Basic and acidic residues" evidence="8">
    <location>
        <begin position="851"/>
        <end position="860"/>
    </location>
</feature>
<gene>
    <name evidence="10" type="ORF">GP486_000619</name>
</gene>
<feature type="region of interest" description="Disordered" evidence="8">
    <location>
        <begin position="787"/>
        <end position="869"/>
    </location>
</feature>
<dbReference type="SMART" id="SM00973">
    <property type="entry name" value="Sec63"/>
    <property type="match status" value="1"/>
</dbReference>
<dbReference type="InterPro" id="IPR057842">
    <property type="entry name" value="WH_MER3"/>
</dbReference>
<organism evidence="10 11">
    <name type="scientific">Trichoglossum hirsutum</name>
    <dbReference type="NCBI Taxonomy" id="265104"/>
    <lineage>
        <taxon>Eukaryota</taxon>
        <taxon>Fungi</taxon>
        <taxon>Dikarya</taxon>
        <taxon>Ascomycota</taxon>
        <taxon>Pezizomycotina</taxon>
        <taxon>Geoglossomycetes</taxon>
        <taxon>Geoglossales</taxon>
        <taxon>Geoglossaceae</taxon>
        <taxon>Trichoglossum</taxon>
    </lineage>
</organism>
<dbReference type="PANTHER" id="PTHR47835:SF3">
    <property type="entry name" value="HELICASE FOR MEIOSIS 1"/>
    <property type="match status" value="1"/>
</dbReference>
<keyword evidence="2" id="KW-0347">Helicase</keyword>
<feature type="compositionally biased region" description="Basic and acidic residues" evidence="8">
    <location>
        <begin position="820"/>
        <end position="833"/>
    </location>
</feature>
<dbReference type="Gene3D" id="1.10.10.10">
    <property type="entry name" value="Winged helix-like DNA-binding domain superfamily/Winged helix DNA-binding domain"/>
    <property type="match status" value="1"/>
</dbReference>
<feature type="compositionally biased region" description="Polar residues" evidence="8">
    <location>
        <begin position="486"/>
        <end position="504"/>
    </location>
</feature>
<name>A0A9P8LIK8_9PEZI</name>
<evidence type="ECO:0000256" key="3">
    <source>
        <dbReference type="ARBA" id="ARBA00023235"/>
    </source>
</evidence>
<evidence type="ECO:0000313" key="10">
    <source>
        <dbReference type="EMBL" id="KAH0565973.1"/>
    </source>
</evidence>
<dbReference type="EC" id="5.6.2.4" evidence="6"/>
<dbReference type="Proteomes" id="UP000750711">
    <property type="component" value="Unassembled WGS sequence"/>
</dbReference>
<evidence type="ECO:0000256" key="6">
    <source>
        <dbReference type="ARBA" id="ARBA00034808"/>
    </source>
</evidence>
<evidence type="ECO:0000256" key="1">
    <source>
        <dbReference type="ARBA" id="ARBA00022801"/>
    </source>
</evidence>
<proteinExistence type="predicted"/>
<comment type="catalytic activity">
    <reaction evidence="5">
        <text>Couples ATP hydrolysis with the unwinding of duplex DNA by translocating in the 3'-5' direction.</text>
        <dbReference type="EC" id="5.6.2.4"/>
    </reaction>
</comment>
<dbReference type="Pfam" id="PF02889">
    <property type="entry name" value="Sec63"/>
    <property type="match status" value="1"/>
</dbReference>
<evidence type="ECO:0000313" key="11">
    <source>
        <dbReference type="Proteomes" id="UP000750711"/>
    </source>
</evidence>
<keyword evidence="2" id="KW-0067">ATP-binding</keyword>
<feature type="region of interest" description="Disordered" evidence="8">
    <location>
        <begin position="478"/>
        <end position="518"/>
    </location>
</feature>
<dbReference type="InterPro" id="IPR052247">
    <property type="entry name" value="Meiotic_Crossover_Helicase"/>
</dbReference>
<dbReference type="PANTHER" id="PTHR47835">
    <property type="entry name" value="HFM1, ATP DEPENDENT DNA HELICASE HOMOLOG"/>
    <property type="match status" value="1"/>
</dbReference>
<dbReference type="GO" id="GO:0043138">
    <property type="term" value="F:3'-5' DNA helicase activity"/>
    <property type="evidence" value="ECO:0007669"/>
    <property type="project" value="UniProtKB-EC"/>
</dbReference>
<comment type="caution">
    <text evidence="10">The sequence shown here is derived from an EMBL/GenBank/DDBJ whole genome shotgun (WGS) entry which is preliminary data.</text>
</comment>
<accession>A0A9P8LIK8</accession>
<keyword evidence="1" id="KW-0378">Hydrolase</keyword>
<feature type="domain" description="SEC63" evidence="9">
    <location>
        <begin position="106"/>
        <end position="397"/>
    </location>
</feature>
<evidence type="ECO:0000259" key="9">
    <source>
        <dbReference type="SMART" id="SM00973"/>
    </source>
</evidence>
<dbReference type="AlphaFoldDB" id="A0A9P8LIK8"/>